<keyword evidence="1" id="KW-1133">Transmembrane helix</keyword>
<accession>A0A1M7F495</accession>
<evidence type="ECO:0000259" key="2">
    <source>
        <dbReference type="Pfam" id="PF14358"/>
    </source>
</evidence>
<evidence type="ECO:0000313" key="3">
    <source>
        <dbReference type="EMBL" id="SHL98815.1"/>
    </source>
</evidence>
<dbReference type="RefSeq" id="WP_073035378.1">
    <property type="nucleotide sequence ID" value="NZ_BMLR01000009.1"/>
</dbReference>
<name>A0A1M7F495_9RHOB</name>
<evidence type="ECO:0000313" key="4">
    <source>
        <dbReference type="Proteomes" id="UP000183974"/>
    </source>
</evidence>
<dbReference type="InterPro" id="IPR025517">
    <property type="entry name" value="DUF4405"/>
</dbReference>
<proteinExistence type="predicted"/>
<keyword evidence="4" id="KW-1185">Reference proteome</keyword>
<reference evidence="3 4" key="1">
    <citation type="submission" date="2016-11" db="EMBL/GenBank/DDBJ databases">
        <authorList>
            <person name="Jaros S."/>
            <person name="Januszkiewicz K."/>
            <person name="Wedrychowicz H."/>
        </authorList>
    </citation>
    <scope>NUCLEOTIDE SEQUENCE [LARGE SCALE GENOMIC DNA]</scope>
    <source>
        <strain evidence="3 4">DSM 29589</strain>
    </source>
</reference>
<dbReference type="AlphaFoldDB" id="A0A1M7F495"/>
<keyword evidence="1" id="KW-0812">Transmembrane</keyword>
<evidence type="ECO:0000256" key="1">
    <source>
        <dbReference type="SAM" id="Phobius"/>
    </source>
</evidence>
<organism evidence="3 4">
    <name type="scientific">Roseovarius pacificus</name>
    <dbReference type="NCBI Taxonomy" id="337701"/>
    <lineage>
        <taxon>Bacteria</taxon>
        <taxon>Pseudomonadati</taxon>
        <taxon>Pseudomonadota</taxon>
        <taxon>Alphaproteobacteria</taxon>
        <taxon>Rhodobacterales</taxon>
        <taxon>Roseobacteraceae</taxon>
        <taxon>Roseovarius</taxon>
    </lineage>
</organism>
<protein>
    <recommendedName>
        <fullName evidence="2">Flavinylation-associated cytochrome domain-containing protein</fullName>
    </recommendedName>
</protein>
<gene>
    <name evidence="3" type="ORF">SAMN05444398_10876</name>
</gene>
<feature type="transmembrane region" description="Helical" evidence="1">
    <location>
        <begin position="7"/>
        <end position="29"/>
    </location>
</feature>
<sequence>MPSLRQIATPLTIGAFILSTVTGVLMFFHLDMGLNKAAHEWLSWALVIGVVLHLSVNFRAFRGYLKRPVARGLIAGFVILLAASFLPLGGGGSPVAAVMQGLGQAPVAQVVALAGAESEQVTERLQAAGYMAEAEQTVADLAGGDRKVQAEILGLIFQK</sequence>
<dbReference type="EMBL" id="FRBR01000008">
    <property type="protein sequence ID" value="SHL98815.1"/>
    <property type="molecule type" value="Genomic_DNA"/>
</dbReference>
<dbReference type="Proteomes" id="UP000183974">
    <property type="component" value="Unassembled WGS sequence"/>
</dbReference>
<feature type="transmembrane region" description="Helical" evidence="1">
    <location>
        <begin position="41"/>
        <end position="61"/>
    </location>
</feature>
<feature type="transmembrane region" description="Helical" evidence="1">
    <location>
        <begin position="73"/>
        <end position="90"/>
    </location>
</feature>
<keyword evidence="1" id="KW-0472">Membrane</keyword>
<dbReference type="OrthoDB" id="5363112at2"/>
<dbReference type="Pfam" id="PF14358">
    <property type="entry name" value="DUF4405"/>
    <property type="match status" value="1"/>
</dbReference>
<feature type="domain" description="Flavinylation-associated cytochrome" evidence="2">
    <location>
        <begin position="8"/>
        <end position="57"/>
    </location>
</feature>